<sequence length="281" mass="31399">MPLKLMYITNRPEIALLAEQNGVDWVFIDLELNGKVERQGHLDTVISRHAIRDVSRLRAVLKHAELLVRVNPIFQGSRYEINEVINRGADVVMLPYYKTVDEVATFIELVDNRAGVCLLCETKEAVACMPDVLQLPGIDYVHIGLNDLHLSYGQSFLFEPLADGTVEAVTRQLQIAGIPYGFGGIARIGEGRLPAEKVLGEHVRLGSSLAILSRSFCNIGVTGKFDARHAQMFQEGVWKIRVYEQQLEHATPEWLELNRLSLVSTVDAIATEIQNRKGILS</sequence>
<dbReference type="Gene3D" id="3.20.20.60">
    <property type="entry name" value="Phosphoenolpyruvate-binding domains"/>
    <property type="match status" value="2"/>
</dbReference>
<comment type="caution">
    <text evidence="3">The sequence shown here is derived from an EMBL/GenBank/DDBJ whole genome shotgun (WGS) entry which is preliminary data.</text>
</comment>
<dbReference type="Proteomes" id="UP001230807">
    <property type="component" value="Unassembled WGS sequence"/>
</dbReference>
<organism evidence="3 4">
    <name type="scientific">Exiguobacterium mexicanum</name>
    <dbReference type="NCBI Taxonomy" id="340146"/>
    <lineage>
        <taxon>Bacteria</taxon>
        <taxon>Bacillati</taxon>
        <taxon>Bacillota</taxon>
        <taxon>Bacilli</taxon>
        <taxon>Bacillales</taxon>
        <taxon>Bacillales Family XII. Incertae Sedis</taxon>
        <taxon>Exiguobacterium</taxon>
    </lineage>
</organism>
<name>A0ABT7MMG9_9BACL</name>
<reference evidence="3 4" key="1">
    <citation type="submission" date="2023-06" db="EMBL/GenBank/DDBJ databases">
        <title>Influencing factors and mechanism of Cr(VI) reduction by facultative anaerobic Exiguobacterium sp. PY14.</title>
        <authorList>
            <person name="Zou L."/>
        </authorList>
    </citation>
    <scope>NUCLEOTIDE SEQUENCE [LARGE SCALE GENOMIC DNA]</scope>
    <source>
        <strain evidence="3 4">PY14</strain>
    </source>
</reference>
<protein>
    <submittedName>
        <fullName evidence="3">Aldolase/citrate lyase family protein</fullName>
    </submittedName>
</protein>
<evidence type="ECO:0000313" key="3">
    <source>
        <dbReference type="EMBL" id="MDL5376393.1"/>
    </source>
</evidence>
<dbReference type="InterPro" id="IPR005000">
    <property type="entry name" value="Aldolase/citrate-lyase_domain"/>
</dbReference>
<dbReference type="GO" id="GO:0016829">
    <property type="term" value="F:lyase activity"/>
    <property type="evidence" value="ECO:0007669"/>
    <property type="project" value="UniProtKB-KW"/>
</dbReference>
<keyword evidence="4" id="KW-1185">Reference proteome</keyword>
<keyword evidence="3" id="KW-0456">Lyase</keyword>
<dbReference type="SUPFAM" id="SSF51621">
    <property type="entry name" value="Phosphoenolpyruvate/pyruvate domain"/>
    <property type="match status" value="1"/>
</dbReference>
<dbReference type="RefSeq" id="WP_214832217.1">
    <property type="nucleotide sequence ID" value="NZ_CP183077.1"/>
</dbReference>
<dbReference type="EMBL" id="JASWER010000003">
    <property type="protein sequence ID" value="MDL5376393.1"/>
    <property type="molecule type" value="Genomic_DNA"/>
</dbReference>
<feature type="domain" description="HpcH/HpaI aldolase/citrate lyase" evidence="2">
    <location>
        <begin position="10"/>
        <end position="154"/>
    </location>
</feature>
<keyword evidence="1" id="KW-0479">Metal-binding</keyword>
<proteinExistence type="predicted"/>
<dbReference type="InterPro" id="IPR040442">
    <property type="entry name" value="Pyrv_kinase-like_dom_sf"/>
</dbReference>
<evidence type="ECO:0000256" key="1">
    <source>
        <dbReference type="ARBA" id="ARBA00022723"/>
    </source>
</evidence>
<evidence type="ECO:0000313" key="4">
    <source>
        <dbReference type="Proteomes" id="UP001230807"/>
    </source>
</evidence>
<evidence type="ECO:0000259" key="2">
    <source>
        <dbReference type="Pfam" id="PF03328"/>
    </source>
</evidence>
<dbReference type="Pfam" id="PF03328">
    <property type="entry name" value="HpcH_HpaI"/>
    <property type="match status" value="1"/>
</dbReference>
<gene>
    <name evidence="3" type="ORF">QR695_05175</name>
</gene>
<dbReference type="InterPro" id="IPR015813">
    <property type="entry name" value="Pyrv/PenolPyrv_kinase-like_dom"/>
</dbReference>
<accession>A0ABT7MMG9</accession>